<feature type="region of interest" description="Disordered" evidence="7">
    <location>
        <begin position="1533"/>
        <end position="1578"/>
    </location>
</feature>
<dbReference type="EMBL" id="WHVB01000054">
    <property type="protein sequence ID" value="KAF8464715.1"/>
    <property type="molecule type" value="Genomic_DNA"/>
</dbReference>
<dbReference type="InterPro" id="IPR035899">
    <property type="entry name" value="DBL_dom_sf"/>
</dbReference>
<feature type="compositionally biased region" description="Polar residues" evidence="7">
    <location>
        <begin position="112"/>
        <end position="128"/>
    </location>
</feature>
<evidence type="ECO:0000256" key="7">
    <source>
        <dbReference type="SAM" id="MobiDB-lite"/>
    </source>
</evidence>
<feature type="compositionally biased region" description="Pro residues" evidence="7">
    <location>
        <begin position="970"/>
        <end position="986"/>
    </location>
</feature>
<feature type="compositionally biased region" description="Basic and acidic residues" evidence="7">
    <location>
        <begin position="673"/>
        <end position="710"/>
    </location>
</feature>
<feature type="region of interest" description="Disordered" evidence="7">
    <location>
        <begin position="495"/>
        <end position="1110"/>
    </location>
</feature>
<gene>
    <name evidence="14" type="ORF">DFH94DRAFT_640095</name>
</gene>
<reference evidence="14" key="2">
    <citation type="journal article" date="2020" name="Nat. Commun.">
        <title>Large-scale genome sequencing of mycorrhizal fungi provides insights into the early evolution of symbiotic traits.</title>
        <authorList>
            <person name="Miyauchi S."/>
            <person name="Kiss E."/>
            <person name="Kuo A."/>
            <person name="Drula E."/>
            <person name="Kohler A."/>
            <person name="Sanchez-Garcia M."/>
            <person name="Morin E."/>
            <person name="Andreopoulos B."/>
            <person name="Barry K.W."/>
            <person name="Bonito G."/>
            <person name="Buee M."/>
            <person name="Carver A."/>
            <person name="Chen C."/>
            <person name="Cichocki N."/>
            <person name="Clum A."/>
            <person name="Culley D."/>
            <person name="Crous P.W."/>
            <person name="Fauchery L."/>
            <person name="Girlanda M."/>
            <person name="Hayes R.D."/>
            <person name="Keri Z."/>
            <person name="LaButti K."/>
            <person name="Lipzen A."/>
            <person name="Lombard V."/>
            <person name="Magnuson J."/>
            <person name="Maillard F."/>
            <person name="Murat C."/>
            <person name="Nolan M."/>
            <person name="Ohm R.A."/>
            <person name="Pangilinan J."/>
            <person name="Pereira M.F."/>
            <person name="Perotto S."/>
            <person name="Peter M."/>
            <person name="Pfister S."/>
            <person name="Riley R."/>
            <person name="Sitrit Y."/>
            <person name="Stielow J.B."/>
            <person name="Szollosi G."/>
            <person name="Zifcakova L."/>
            <person name="Stursova M."/>
            <person name="Spatafora J.W."/>
            <person name="Tedersoo L."/>
            <person name="Vaario L.M."/>
            <person name="Yamada A."/>
            <person name="Yan M."/>
            <person name="Wang P."/>
            <person name="Xu J."/>
            <person name="Bruns T."/>
            <person name="Baldrian P."/>
            <person name="Vilgalys R."/>
            <person name="Dunand C."/>
            <person name="Henrissat B."/>
            <person name="Grigoriev I.V."/>
            <person name="Hibbett D."/>
            <person name="Nagy L.G."/>
            <person name="Martin F.M."/>
        </authorList>
    </citation>
    <scope>NUCLEOTIDE SEQUENCE</scope>
    <source>
        <strain evidence="14">Prilba</strain>
    </source>
</reference>
<dbReference type="GO" id="GO:0005085">
    <property type="term" value="F:guanyl-nucleotide exchange factor activity"/>
    <property type="evidence" value="ECO:0007669"/>
    <property type="project" value="InterPro"/>
</dbReference>
<evidence type="ECO:0000256" key="2">
    <source>
        <dbReference type="ARBA" id="ARBA00015110"/>
    </source>
</evidence>
<dbReference type="CDD" id="cd00160">
    <property type="entry name" value="RhoGEF"/>
    <property type="match status" value="1"/>
</dbReference>
<dbReference type="GO" id="GO:0035556">
    <property type="term" value="P:intracellular signal transduction"/>
    <property type="evidence" value="ECO:0007669"/>
    <property type="project" value="InterPro"/>
</dbReference>
<feature type="domain" description="DH" evidence="10">
    <location>
        <begin position="1649"/>
        <end position="1829"/>
    </location>
</feature>
<feature type="compositionally biased region" description="Low complexity" evidence="7">
    <location>
        <begin position="1603"/>
        <end position="1619"/>
    </location>
</feature>
<dbReference type="InterPro" id="IPR036028">
    <property type="entry name" value="SH3-like_dom_sf"/>
</dbReference>
<dbReference type="InterPro" id="IPR003124">
    <property type="entry name" value="WH2_dom"/>
</dbReference>
<feature type="region of interest" description="Disordered" evidence="7">
    <location>
        <begin position="329"/>
        <end position="409"/>
    </location>
</feature>
<dbReference type="Gene3D" id="2.30.29.30">
    <property type="entry name" value="Pleckstrin-homology domain (PH domain)/Phosphotyrosine-binding domain (PTB)"/>
    <property type="match status" value="1"/>
</dbReference>
<dbReference type="InterPro" id="IPR011992">
    <property type="entry name" value="EF-hand-dom_pair"/>
</dbReference>
<dbReference type="GO" id="GO:0035025">
    <property type="term" value="P:positive regulation of Rho protein signal transduction"/>
    <property type="evidence" value="ECO:0007669"/>
    <property type="project" value="TreeGrafter"/>
</dbReference>
<dbReference type="InterPro" id="IPR001849">
    <property type="entry name" value="PH_domain"/>
</dbReference>
<feature type="compositionally biased region" description="Basic and acidic residues" evidence="7">
    <location>
        <begin position="1555"/>
        <end position="1564"/>
    </location>
</feature>
<dbReference type="OrthoDB" id="1716625at2759"/>
<feature type="compositionally biased region" description="Basic and acidic residues" evidence="7">
    <location>
        <begin position="549"/>
        <end position="590"/>
    </location>
</feature>
<dbReference type="Pfam" id="PF14604">
    <property type="entry name" value="SH3_9"/>
    <property type="match status" value="1"/>
</dbReference>
<dbReference type="PANTHER" id="PTHR46006">
    <property type="entry name" value="RHO GUANINE NUCLEOTIDE EXCHANGE FACTOR AT 64C, ISOFORM A"/>
    <property type="match status" value="1"/>
</dbReference>
<evidence type="ECO:0000259" key="10">
    <source>
        <dbReference type="PROSITE" id="PS50010"/>
    </source>
</evidence>
<dbReference type="Gene3D" id="1.10.238.10">
    <property type="entry name" value="EF-hand"/>
    <property type="match status" value="1"/>
</dbReference>
<feature type="compositionally biased region" description="Pro residues" evidence="7">
    <location>
        <begin position="1076"/>
        <end position="1098"/>
    </location>
</feature>
<dbReference type="InterPro" id="IPR051480">
    <property type="entry name" value="Endocytic_GEF_Adapter"/>
</dbReference>
<dbReference type="GO" id="GO:0003779">
    <property type="term" value="F:actin binding"/>
    <property type="evidence" value="ECO:0007669"/>
    <property type="project" value="InterPro"/>
</dbReference>
<dbReference type="InterPro" id="IPR000261">
    <property type="entry name" value="EH_dom"/>
</dbReference>
<dbReference type="SMART" id="SM00233">
    <property type="entry name" value="PH"/>
    <property type="match status" value="1"/>
</dbReference>
<dbReference type="CDD" id="cd00052">
    <property type="entry name" value="EH"/>
    <property type="match status" value="1"/>
</dbReference>
<feature type="domain" description="PH" evidence="9">
    <location>
        <begin position="1866"/>
        <end position="1961"/>
    </location>
</feature>
<evidence type="ECO:0000259" key="11">
    <source>
        <dbReference type="PROSITE" id="PS50031"/>
    </source>
</evidence>
<feature type="compositionally biased region" description="Low complexity" evidence="7">
    <location>
        <begin position="1057"/>
        <end position="1075"/>
    </location>
</feature>
<feature type="compositionally biased region" description="Pro residues" evidence="7">
    <location>
        <begin position="81"/>
        <end position="90"/>
    </location>
</feature>
<dbReference type="SMART" id="SM00246">
    <property type="entry name" value="WH2"/>
    <property type="match status" value="1"/>
</dbReference>
<evidence type="ECO:0000313" key="15">
    <source>
        <dbReference type="Proteomes" id="UP000759537"/>
    </source>
</evidence>
<feature type="domain" description="EF-hand" evidence="12">
    <location>
        <begin position="260"/>
        <end position="295"/>
    </location>
</feature>
<feature type="compositionally biased region" description="Low complexity" evidence="7">
    <location>
        <begin position="657"/>
        <end position="671"/>
    </location>
</feature>
<feature type="compositionally biased region" description="Low complexity" evidence="7">
    <location>
        <begin position="1538"/>
        <end position="1547"/>
    </location>
</feature>
<organism evidence="14 15">
    <name type="scientific">Russula ochroleuca</name>
    <dbReference type="NCBI Taxonomy" id="152965"/>
    <lineage>
        <taxon>Eukaryota</taxon>
        <taxon>Fungi</taxon>
        <taxon>Dikarya</taxon>
        <taxon>Basidiomycota</taxon>
        <taxon>Agaricomycotina</taxon>
        <taxon>Agaricomycetes</taxon>
        <taxon>Russulales</taxon>
        <taxon>Russulaceae</taxon>
        <taxon>Russula</taxon>
    </lineage>
</organism>
<feature type="compositionally biased region" description="Basic and acidic residues" evidence="7">
    <location>
        <begin position="631"/>
        <end position="649"/>
    </location>
</feature>
<dbReference type="SMART" id="SM00325">
    <property type="entry name" value="RhoGEF"/>
    <property type="match status" value="1"/>
</dbReference>
<feature type="domain" description="EH" evidence="11">
    <location>
        <begin position="227"/>
        <end position="316"/>
    </location>
</feature>
<keyword evidence="15" id="KW-1185">Reference proteome</keyword>
<feature type="compositionally biased region" description="Low complexity" evidence="7">
    <location>
        <begin position="928"/>
        <end position="941"/>
    </location>
</feature>
<comment type="caution">
    <text evidence="14">The sequence shown here is derived from an EMBL/GenBank/DDBJ whole genome shotgun (WGS) entry which is preliminary data.</text>
</comment>
<evidence type="ECO:0000256" key="3">
    <source>
        <dbReference type="ARBA" id="ARBA00020728"/>
    </source>
</evidence>
<feature type="region of interest" description="Disordered" evidence="7">
    <location>
        <begin position="1"/>
        <end position="147"/>
    </location>
</feature>
<dbReference type="PROSITE" id="PS50003">
    <property type="entry name" value="PH_DOMAIN"/>
    <property type="match status" value="1"/>
</dbReference>
<evidence type="ECO:0000259" key="13">
    <source>
        <dbReference type="PROSITE" id="PS51082"/>
    </source>
</evidence>
<dbReference type="SUPFAM" id="SSF50729">
    <property type="entry name" value="PH domain-like"/>
    <property type="match status" value="1"/>
</dbReference>
<dbReference type="InterPro" id="IPR002048">
    <property type="entry name" value="EF_hand_dom"/>
</dbReference>
<dbReference type="InterPro" id="IPR001452">
    <property type="entry name" value="SH3_domain"/>
</dbReference>
<reference evidence="14" key="1">
    <citation type="submission" date="2019-10" db="EMBL/GenBank/DDBJ databases">
        <authorList>
            <consortium name="DOE Joint Genome Institute"/>
            <person name="Kuo A."/>
            <person name="Miyauchi S."/>
            <person name="Kiss E."/>
            <person name="Drula E."/>
            <person name="Kohler A."/>
            <person name="Sanchez-Garcia M."/>
            <person name="Andreopoulos B."/>
            <person name="Barry K.W."/>
            <person name="Bonito G."/>
            <person name="Buee M."/>
            <person name="Carver A."/>
            <person name="Chen C."/>
            <person name="Cichocki N."/>
            <person name="Clum A."/>
            <person name="Culley D."/>
            <person name="Crous P.W."/>
            <person name="Fauchery L."/>
            <person name="Girlanda M."/>
            <person name="Hayes R."/>
            <person name="Keri Z."/>
            <person name="LaButti K."/>
            <person name="Lipzen A."/>
            <person name="Lombard V."/>
            <person name="Magnuson J."/>
            <person name="Maillard F."/>
            <person name="Morin E."/>
            <person name="Murat C."/>
            <person name="Nolan M."/>
            <person name="Ohm R."/>
            <person name="Pangilinan J."/>
            <person name="Pereira M."/>
            <person name="Perotto S."/>
            <person name="Peter M."/>
            <person name="Riley R."/>
            <person name="Sitrit Y."/>
            <person name="Stielow B."/>
            <person name="Szollosi G."/>
            <person name="Zifcakova L."/>
            <person name="Stursova M."/>
            <person name="Spatafora J.W."/>
            <person name="Tedersoo L."/>
            <person name="Vaario L.-M."/>
            <person name="Yamada A."/>
            <person name="Yan M."/>
            <person name="Wang P."/>
            <person name="Xu J."/>
            <person name="Bruns T."/>
            <person name="Baldrian P."/>
            <person name="Vilgalys R."/>
            <person name="Henrissat B."/>
            <person name="Grigoriev I.V."/>
            <person name="Hibbett D."/>
            <person name="Nagy L.G."/>
            <person name="Martin F.M."/>
        </authorList>
    </citation>
    <scope>NUCLEOTIDE SEQUENCE</scope>
    <source>
        <strain evidence="14">Prilba</strain>
    </source>
</reference>
<feature type="compositionally biased region" description="Basic and acidic residues" evidence="7">
    <location>
        <begin position="1028"/>
        <end position="1038"/>
    </location>
</feature>
<keyword evidence="4 6" id="KW-0728">SH3 domain</keyword>
<feature type="compositionally biased region" description="Pro residues" evidence="7">
    <location>
        <begin position="1471"/>
        <end position="1483"/>
    </location>
</feature>
<dbReference type="SMART" id="SM00027">
    <property type="entry name" value="EH"/>
    <property type="match status" value="1"/>
</dbReference>
<protein>
    <recommendedName>
        <fullName evidence="2">Actin cytoskeleton-regulatory complex protein PAN1</fullName>
    </recommendedName>
    <alternativeName>
        <fullName evidence="3">Actin cytoskeleton-regulatory complex protein pan1</fullName>
    </alternativeName>
</protein>
<feature type="region of interest" description="Disordered" evidence="7">
    <location>
        <begin position="1447"/>
        <end position="1495"/>
    </location>
</feature>
<dbReference type="Pfam" id="PF00621">
    <property type="entry name" value="RhoGEF"/>
    <property type="match status" value="1"/>
</dbReference>
<dbReference type="Gene3D" id="2.30.30.40">
    <property type="entry name" value="SH3 Domains"/>
    <property type="match status" value="2"/>
</dbReference>
<feature type="region of interest" description="Disordered" evidence="7">
    <location>
        <begin position="1181"/>
        <end position="1203"/>
    </location>
</feature>
<evidence type="ECO:0000259" key="12">
    <source>
        <dbReference type="PROSITE" id="PS50222"/>
    </source>
</evidence>
<dbReference type="Pfam" id="PF02205">
    <property type="entry name" value="WH2"/>
    <property type="match status" value="1"/>
</dbReference>
<dbReference type="Pfam" id="PF16652">
    <property type="entry name" value="PH_13"/>
    <property type="match status" value="1"/>
</dbReference>
<feature type="compositionally biased region" description="Acidic residues" evidence="7">
    <location>
        <begin position="1007"/>
        <end position="1027"/>
    </location>
</feature>
<feature type="compositionally biased region" description="Low complexity" evidence="7">
    <location>
        <begin position="343"/>
        <end position="357"/>
    </location>
</feature>
<dbReference type="CDD" id="cd00174">
    <property type="entry name" value="SH3"/>
    <property type="match status" value="1"/>
</dbReference>
<feature type="compositionally biased region" description="Acidic residues" evidence="7">
    <location>
        <begin position="1409"/>
        <end position="1419"/>
    </location>
</feature>
<dbReference type="SUPFAM" id="SSF48065">
    <property type="entry name" value="DBL homology domain (DH-domain)"/>
    <property type="match status" value="1"/>
</dbReference>
<feature type="compositionally biased region" description="Basic and acidic residues" evidence="7">
    <location>
        <begin position="495"/>
        <end position="532"/>
    </location>
</feature>
<feature type="compositionally biased region" description="Pro residues" evidence="7">
    <location>
        <begin position="899"/>
        <end position="908"/>
    </location>
</feature>
<feature type="domain" description="SH3" evidence="8">
    <location>
        <begin position="1293"/>
        <end position="1352"/>
    </location>
</feature>
<feature type="compositionally biased region" description="Low complexity" evidence="7">
    <location>
        <begin position="51"/>
        <end position="80"/>
    </location>
</feature>
<dbReference type="SUPFAM" id="SSF47473">
    <property type="entry name" value="EF-hand"/>
    <property type="match status" value="1"/>
</dbReference>
<dbReference type="Proteomes" id="UP000759537">
    <property type="component" value="Unassembled WGS sequence"/>
</dbReference>
<dbReference type="PANTHER" id="PTHR46006:SF6">
    <property type="entry name" value="INTERSECTIN-2 ISOFORM X1"/>
    <property type="match status" value="1"/>
</dbReference>
<comment type="subcellular location">
    <subcellularLocation>
        <location evidence="1">Cytoplasm</location>
    </subcellularLocation>
</comment>
<dbReference type="GO" id="GO:0005509">
    <property type="term" value="F:calcium ion binding"/>
    <property type="evidence" value="ECO:0007669"/>
    <property type="project" value="InterPro"/>
</dbReference>
<evidence type="ECO:0000259" key="8">
    <source>
        <dbReference type="PROSITE" id="PS50002"/>
    </source>
</evidence>
<dbReference type="PROSITE" id="PS00741">
    <property type="entry name" value="DH_1"/>
    <property type="match status" value="1"/>
</dbReference>
<feature type="compositionally biased region" description="Low complexity" evidence="7">
    <location>
        <begin position="888"/>
        <end position="898"/>
    </location>
</feature>
<dbReference type="SMART" id="SM00326">
    <property type="entry name" value="SH3"/>
    <property type="match status" value="2"/>
</dbReference>
<evidence type="ECO:0000256" key="4">
    <source>
        <dbReference type="ARBA" id="ARBA00022443"/>
    </source>
</evidence>
<dbReference type="Pfam" id="PF00018">
    <property type="entry name" value="SH3_1"/>
    <property type="match status" value="1"/>
</dbReference>
<evidence type="ECO:0000256" key="6">
    <source>
        <dbReference type="PROSITE-ProRule" id="PRU00192"/>
    </source>
</evidence>
<feature type="domain" description="WH2" evidence="13">
    <location>
        <begin position="1103"/>
        <end position="1120"/>
    </location>
</feature>
<feature type="compositionally biased region" description="Polar residues" evidence="7">
    <location>
        <begin position="1565"/>
        <end position="1576"/>
    </location>
</feature>
<feature type="region of interest" description="Disordered" evidence="7">
    <location>
        <begin position="1375"/>
        <end position="1426"/>
    </location>
</feature>
<feature type="compositionally biased region" description="Pro residues" evidence="7">
    <location>
        <begin position="598"/>
        <end position="620"/>
    </location>
</feature>
<evidence type="ECO:0000256" key="5">
    <source>
        <dbReference type="ARBA" id="ARBA00022490"/>
    </source>
</evidence>
<evidence type="ECO:0000313" key="14">
    <source>
        <dbReference type="EMBL" id="KAF8464715.1"/>
    </source>
</evidence>
<dbReference type="PROSITE" id="PS50222">
    <property type="entry name" value="EF_HAND_2"/>
    <property type="match status" value="1"/>
</dbReference>
<feature type="compositionally biased region" description="Polar residues" evidence="7">
    <location>
        <begin position="1382"/>
        <end position="1399"/>
    </location>
</feature>
<sequence length="1978" mass="217123">MSQWGQGQPGYQYPMQTGYPVQNQSFQQPTYPQGGLPPQVGFPGQRPPFQQPQQTGFLGPGPALVPQQTGFSGSFQQQQLPPVPPVPPLPSQFQQQPQPPPPPPVPPLPPSSNLLGVNQQNRFLSSSPGFGASGIVPQQTGFPSPGGGIQPLIPQVTGFVDPRLQMMSNTFLPANPASPYNPTGAPQLLQPQQQLGGLSLQQSFQQHNQEVKGTTTPRVPWTLSKPEKKSYDQIFRAWDTSSSGFIDGKTAIEVFGQSGLDRNDLARIWTLADVDNRGKLNIAEFHVAMGLIYRKLNGNDIPDELPAELVPPSHRDLDTSVNFVKNLLQNEPSRARSPSGLDSPVSRLPNRSLLSSSAPGAGGRQDATVYKHTDEEPVGGYYTPRSRHLDRSAVRASSDRDSPAADLSDMKRQLENTARMLDRATEESALRTAEDDALDREMSDLKWKVQRVQEDLEYASRGPRSLRADEDRRRLERELLELMHERVPAVERKLAEREERRARQKRELDRERDRRNETFGRFNDRDRDRDRYGSSYSRDADGGGYTSSYDKDRGRDRDYRDDRSRDFDRNRPYRDRSRSWDRKYGGERPRSPPVAARTPPPPPPPAPVVSKPPPAPPAPAKSPAASVKNMTPEERRAFIQAEAQRRTAERMAAMGLTTTPSSPTPKPTLDTSTEDRLAREKKEAEEKARAAEEAAAERARQRDERLRNERGGGSSTPASPAGPAPLAPVATASKVPPPVKPRAPAPPPPRKPSAGVAARSPAGHVPPKISPPVAAPAVSRPAPLPAPALPAVDPEEEELRAREQVLLKQKEDRLARTRRLEEEEREEEARRLREEAARRQREQEEAARKVKQEHLERVKRMEEEEAEEAKREEEAKEARRARTPAPAPVASPAVQVAPAVPPPPPVPPINAASLSDRGKNNPFNRLISGGASPAASTSSPTNGGNNPFFRSQPAPTPFAMNSNDTIAPPISNPPPAPPAPPVPPALPASKSPAPPVVKTSYHTAPGDSEDEWGQEKDEGDDSSEDELDSSRDTRDKLARQLFGSILPASVTPRPQSAAAGASAAPKAPTPTSLSAPTPPPPPGPPAPPAPTAPVPVVPTPAGDRGALLSAIQSGARLRKAVTNDRSGSTFSGRVLGDVAPPHHVNITPNVPLAEVSHPENNGHQSRQSVDWYMGLAADQGTHASQEPNLPPMGEEDEEQTRKEMNGHLEPVPAIQVAHAEEVVSGPLEDIDSSIEYRVRTLYPYDGQRAEDLSFGENLVITAHASKTGGDWWYGTIVSNGRTGFFPKTYVQTFETSKAKGLYDYPGGNADELPFSEGDVISVIDRSDPDWYKAEKDGVIFIVPAAYLEIEASSLIPITGAVSDFRDVPSARPSAEGVAFSQALPSDTNEAGNESASDSAATEYHSFSDSDSEEDETAMTEEERKLEREVRAVERQLVLEAAGIVVKKDTTGRPPPHVQRRRTVAAVQPKYRPAPAPPPAPSTAPTPTQRPDLGELHRPTRVQEHLDDAYERYEAFKQHSSRLSISSIDQLSPLPPVSPSLGSGSFSLAQTQSRESLPDKEKSKENVNNTSSSSYGSRISHFLGRSRTPIQERETRVMPTISAPIMSTSSSSGTVTLSSPTREESPGFGMSWASLVDKSALEGLPDRERRRQEAIFELISTEGAYVRDLQLVVEIFYSSMLSILGPKTISIIFANVEDILLTNTTFLSSLEERQRSCRLYIDAIGDILDKDLEYCVNQANAVRVLQSERDKNADLAALLLVCNPVIRLREEPAVRNLDLSSYLLVPMQRITRYPLLIKQILQYTELDQDRELTERALQTAEGILDTINEAIREQEGHDRLKALSQDLWIGQGRLDLTAPTRHLGDRKLLREGLLNKAKSGRRLRTFLCSDLLLLTDEHGKTLYRMPIPLSEIHVGEPEGLRHRGLSFQLSVAYRRGGDTITLRAGSARERHIWVTDIERASRKCKEAEKAGAFKARATR</sequence>
<dbReference type="InterPro" id="IPR011993">
    <property type="entry name" value="PH-like_dom_sf"/>
</dbReference>
<dbReference type="SUPFAM" id="SSF50044">
    <property type="entry name" value="SH3-domain"/>
    <property type="match status" value="2"/>
</dbReference>
<feature type="compositionally biased region" description="Basic and acidic residues" evidence="7">
    <location>
        <begin position="387"/>
        <end position="409"/>
    </location>
</feature>
<feature type="compositionally biased region" description="Pro residues" evidence="7">
    <location>
        <begin position="735"/>
        <end position="751"/>
    </location>
</feature>
<dbReference type="PROSITE" id="PS51082">
    <property type="entry name" value="WH2"/>
    <property type="match status" value="1"/>
</dbReference>
<feature type="compositionally biased region" description="Low complexity" evidence="7">
    <location>
        <begin position="1"/>
        <end position="20"/>
    </location>
</feature>
<feature type="compositionally biased region" description="Basic and acidic residues" evidence="7">
    <location>
        <begin position="799"/>
        <end position="880"/>
    </location>
</feature>
<name>A0A9P5JVY0_9AGAM</name>
<dbReference type="PROSITE" id="PS50031">
    <property type="entry name" value="EH"/>
    <property type="match status" value="1"/>
</dbReference>
<dbReference type="PROSITE" id="PS50010">
    <property type="entry name" value="DH_2"/>
    <property type="match status" value="1"/>
</dbReference>
<dbReference type="GO" id="GO:0005737">
    <property type="term" value="C:cytoplasm"/>
    <property type="evidence" value="ECO:0007669"/>
    <property type="project" value="UniProtKB-SubCell"/>
</dbReference>
<accession>A0A9P5JVY0</accession>
<proteinExistence type="predicted"/>
<feature type="region of interest" description="Disordered" evidence="7">
    <location>
        <begin position="1603"/>
        <end position="1625"/>
    </location>
</feature>
<dbReference type="Gene3D" id="1.20.900.10">
    <property type="entry name" value="Dbl homology (DH) domain"/>
    <property type="match status" value="1"/>
</dbReference>
<evidence type="ECO:0000259" key="9">
    <source>
        <dbReference type="PROSITE" id="PS50003"/>
    </source>
</evidence>
<dbReference type="PROSITE" id="PS50002">
    <property type="entry name" value="SH3"/>
    <property type="match status" value="1"/>
</dbReference>
<dbReference type="InterPro" id="IPR001331">
    <property type="entry name" value="GDS_CDC24_CS"/>
</dbReference>
<keyword evidence="5" id="KW-0963">Cytoplasm</keyword>
<dbReference type="Pfam" id="PF12763">
    <property type="entry name" value="EH"/>
    <property type="match status" value="1"/>
</dbReference>
<feature type="compositionally biased region" description="Pro residues" evidence="7">
    <location>
        <begin position="97"/>
        <end position="110"/>
    </location>
</feature>
<feature type="compositionally biased region" description="Polar residues" evidence="7">
    <location>
        <begin position="21"/>
        <end position="31"/>
    </location>
</feature>
<dbReference type="InterPro" id="IPR000219">
    <property type="entry name" value="DH_dom"/>
</dbReference>
<evidence type="ECO:0000256" key="1">
    <source>
        <dbReference type="ARBA" id="ARBA00004496"/>
    </source>
</evidence>